<sequence length="222" mass="24300">MKHDYLVQRFHPNLSIGFEPSVLRGKQLMPIHCQQGGWDSACGAHAAATAMALTGEIHDVAVLSERRNGVAARLWKAARAKYFDGVTVDELAAMIEDMGTERKITVCAGRHAKCLDFVLAQFNRGSAVIISWHSRRGQQHHFCTIIGTEGRQRGSDFTPTTLLCLDPSLEAPWMSCYNSRLEFTAHPPPRNASYVRYRCADGTKLAVTLTSALAIGSTAGNA</sequence>
<dbReference type="EMBL" id="FZOT01000002">
    <property type="protein sequence ID" value="SNS31771.1"/>
    <property type="molecule type" value="Genomic_DNA"/>
</dbReference>
<proteinExistence type="predicted"/>
<protein>
    <recommendedName>
        <fullName evidence="3">Peptidase_C39 like family protein</fullName>
    </recommendedName>
</protein>
<dbReference type="AlphaFoldDB" id="A0A239DIE3"/>
<evidence type="ECO:0008006" key="3">
    <source>
        <dbReference type="Google" id="ProtNLM"/>
    </source>
</evidence>
<evidence type="ECO:0000313" key="1">
    <source>
        <dbReference type="EMBL" id="SNS31771.1"/>
    </source>
</evidence>
<name>A0A239DIE3_9BURK</name>
<dbReference type="Proteomes" id="UP000198284">
    <property type="component" value="Unassembled WGS sequence"/>
</dbReference>
<organism evidence="1 2">
    <name type="scientific">Noviherbaspirillum humi</name>
    <dbReference type="NCBI Taxonomy" id="1688639"/>
    <lineage>
        <taxon>Bacteria</taxon>
        <taxon>Pseudomonadati</taxon>
        <taxon>Pseudomonadota</taxon>
        <taxon>Betaproteobacteria</taxon>
        <taxon>Burkholderiales</taxon>
        <taxon>Oxalobacteraceae</taxon>
        <taxon>Noviherbaspirillum</taxon>
    </lineage>
</organism>
<dbReference type="OrthoDB" id="7009233at2"/>
<accession>A0A239DIE3</accession>
<dbReference type="RefSeq" id="WP_143131110.1">
    <property type="nucleotide sequence ID" value="NZ_FZOT01000002.1"/>
</dbReference>
<keyword evidence="2" id="KW-1185">Reference proteome</keyword>
<reference evidence="1 2" key="1">
    <citation type="submission" date="2017-06" db="EMBL/GenBank/DDBJ databases">
        <authorList>
            <person name="Kim H.J."/>
            <person name="Triplett B.A."/>
        </authorList>
    </citation>
    <scope>NUCLEOTIDE SEQUENCE [LARGE SCALE GENOMIC DNA]</scope>
    <source>
        <strain evidence="1 2">U15</strain>
    </source>
</reference>
<gene>
    <name evidence="1" type="ORF">SAMN06265795_102186</name>
</gene>
<evidence type="ECO:0000313" key="2">
    <source>
        <dbReference type="Proteomes" id="UP000198284"/>
    </source>
</evidence>